<dbReference type="AlphaFoldDB" id="A0A363CYU2"/>
<gene>
    <name evidence="2" type="ORF">B0174_07085</name>
</gene>
<evidence type="ECO:0000313" key="3">
    <source>
        <dbReference type="Proteomes" id="UP000251135"/>
    </source>
</evidence>
<accession>A0A363CYU2</accession>
<name>A0A363CYU2_9BACT</name>
<dbReference type="RefSeq" id="WP_108559118.1">
    <property type="nucleotide sequence ID" value="NZ_MUXE01000009.1"/>
</dbReference>
<evidence type="ECO:0000256" key="1">
    <source>
        <dbReference type="SAM" id="Phobius"/>
    </source>
</evidence>
<protein>
    <submittedName>
        <fullName evidence="2">Uncharacterized protein</fullName>
    </submittedName>
</protein>
<keyword evidence="1" id="KW-0812">Transmembrane</keyword>
<reference evidence="2 3" key="1">
    <citation type="submission" date="2017-02" db="EMBL/GenBank/DDBJ databases">
        <title>Arcobacter caeni sp. nov, a new Arcobacter species isolated from reclaimed water.</title>
        <authorList>
            <person name="Figueras M.J."/>
            <person name="Perez-Cataluna A."/>
            <person name="Salas-Masso N."/>
        </authorList>
    </citation>
    <scope>NUCLEOTIDE SEQUENCE [LARGE SCALE GENOMIC DNA]</scope>
    <source>
        <strain evidence="2 3">RW17-10</strain>
    </source>
</reference>
<dbReference type="Proteomes" id="UP000251135">
    <property type="component" value="Unassembled WGS sequence"/>
</dbReference>
<sequence length="71" mass="8260">MKDLKYTIIKLIISFIVLVIAFIFFEEKPALNGINFDINRRDNSPSIPSQLQWSEPFKGIENVPPKPRENK</sequence>
<organism evidence="2 3">
    <name type="scientific">Arcobacter caeni</name>
    <dbReference type="NCBI Taxonomy" id="1912877"/>
    <lineage>
        <taxon>Bacteria</taxon>
        <taxon>Pseudomonadati</taxon>
        <taxon>Campylobacterota</taxon>
        <taxon>Epsilonproteobacteria</taxon>
        <taxon>Campylobacterales</taxon>
        <taxon>Arcobacteraceae</taxon>
        <taxon>Arcobacter</taxon>
    </lineage>
</organism>
<dbReference type="OrthoDB" id="5348248at2"/>
<keyword evidence="3" id="KW-1185">Reference proteome</keyword>
<keyword evidence="1" id="KW-0472">Membrane</keyword>
<dbReference type="EMBL" id="MUXE01000009">
    <property type="protein sequence ID" value="PUE64153.1"/>
    <property type="molecule type" value="Genomic_DNA"/>
</dbReference>
<evidence type="ECO:0000313" key="2">
    <source>
        <dbReference type="EMBL" id="PUE64153.1"/>
    </source>
</evidence>
<comment type="caution">
    <text evidence="2">The sequence shown here is derived from an EMBL/GenBank/DDBJ whole genome shotgun (WGS) entry which is preliminary data.</text>
</comment>
<keyword evidence="1" id="KW-1133">Transmembrane helix</keyword>
<proteinExistence type="predicted"/>
<feature type="transmembrane region" description="Helical" evidence="1">
    <location>
        <begin position="6"/>
        <end position="25"/>
    </location>
</feature>